<sequence length="75" mass="8363">MANTDFGILIGLSKIKACKNYFKNYKNLQNVGDSVKHLNKVLAKIKLNNIKALKITEQIDALKSQIIEKAIGVSF</sequence>
<proteinExistence type="predicted"/>
<accession>A0A6L5WKP7</accession>
<organism evidence="1 2">
    <name type="scientific">Campylobacter portucalensis</name>
    <dbReference type="NCBI Taxonomy" id="2608384"/>
    <lineage>
        <taxon>Bacteria</taxon>
        <taxon>Pseudomonadati</taxon>
        <taxon>Campylobacterota</taxon>
        <taxon>Epsilonproteobacteria</taxon>
        <taxon>Campylobacterales</taxon>
        <taxon>Campylobacteraceae</taxon>
        <taxon>Campylobacter</taxon>
    </lineage>
</organism>
<name>A0A6L5WKP7_9BACT</name>
<dbReference type="EMBL" id="VWSJ01000019">
    <property type="protein sequence ID" value="MSN96575.1"/>
    <property type="molecule type" value="Genomic_DNA"/>
</dbReference>
<evidence type="ECO:0000313" key="2">
    <source>
        <dbReference type="Proteomes" id="UP000476338"/>
    </source>
</evidence>
<reference evidence="1 2" key="2">
    <citation type="submission" date="2020-03" db="EMBL/GenBank/DDBJ databases">
        <title>Campylobacter portucalensis sp. nov., a new species of Campylobacter isolated from the reproductive tract of bulls.</title>
        <authorList>
            <person name="Silva M.F."/>
            <person name="Pereira G."/>
            <person name="Carneiro C."/>
            <person name="Hemphill A."/>
            <person name="Mateus L."/>
            <person name="Lopes-Da-Costa L."/>
            <person name="Silva E."/>
        </authorList>
    </citation>
    <scope>NUCLEOTIDE SEQUENCE [LARGE SCALE GENOMIC DNA]</scope>
    <source>
        <strain evidence="1 2">FMV-PI01</strain>
    </source>
</reference>
<evidence type="ECO:0000313" key="1">
    <source>
        <dbReference type="EMBL" id="MSN96575.1"/>
    </source>
</evidence>
<comment type="caution">
    <text evidence="1">The sequence shown here is derived from an EMBL/GenBank/DDBJ whole genome shotgun (WGS) entry which is preliminary data.</text>
</comment>
<gene>
    <name evidence="1" type="ORF">F1B92_05245</name>
</gene>
<reference evidence="1 2" key="1">
    <citation type="submission" date="2019-09" db="EMBL/GenBank/DDBJ databases">
        <authorList>
            <person name="Silva M."/>
            <person name="Pereira G."/>
            <person name="Lopes-Da-Costa L."/>
            <person name="Silva E."/>
        </authorList>
    </citation>
    <scope>NUCLEOTIDE SEQUENCE [LARGE SCALE GENOMIC DNA]</scope>
    <source>
        <strain evidence="1 2">FMV-PI01</strain>
    </source>
</reference>
<dbReference type="AlphaFoldDB" id="A0A6L5WKP7"/>
<keyword evidence="2" id="KW-1185">Reference proteome</keyword>
<protein>
    <submittedName>
        <fullName evidence="1">Uncharacterized protein</fullName>
    </submittedName>
</protein>
<dbReference type="Proteomes" id="UP000476338">
    <property type="component" value="Unassembled WGS sequence"/>
</dbReference>
<dbReference type="RefSeq" id="WP_154570844.1">
    <property type="nucleotide sequence ID" value="NZ_VWSJ01000019.1"/>
</dbReference>